<gene>
    <name evidence="2" type="ORF">EYE40_00935</name>
</gene>
<reference evidence="3" key="1">
    <citation type="submission" date="2019-02" db="EMBL/GenBank/DDBJ databases">
        <title>Glaciihabitans arcticus sp. nov., a psychrotolerant bacterium isolated from polar soil.</title>
        <authorList>
            <person name="Dahal R.H."/>
        </authorList>
    </citation>
    <scope>NUCLEOTIDE SEQUENCE [LARGE SCALE GENOMIC DNA]</scope>
    <source>
        <strain evidence="3">RP-3-7</strain>
    </source>
</reference>
<evidence type="ECO:0000256" key="1">
    <source>
        <dbReference type="SAM" id="Phobius"/>
    </source>
</evidence>
<proteinExistence type="predicted"/>
<evidence type="ECO:0000313" key="3">
    <source>
        <dbReference type="Proteomes" id="UP000294194"/>
    </source>
</evidence>
<keyword evidence="3" id="KW-1185">Reference proteome</keyword>
<sequence>MAPPTDVQHDEPPVPPGDLDWLTDFDAAEGDKHRGRVLGRSDRLFARYPWPTAIFVGSLVIAAVMLIASLLWPLQLGGRG</sequence>
<dbReference type="Proteomes" id="UP000294194">
    <property type="component" value="Unassembled WGS sequence"/>
</dbReference>
<name>A0A4Q9GQ36_9MICO</name>
<protein>
    <submittedName>
        <fullName evidence="2">Uncharacterized protein</fullName>
    </submittedName>
</protein>
<keyword evidence="1" id="KW-0472">Membrane</keyword>
<feature type="transmembrane region" description="Helical" evidence="1">
    <location>
        <begin position="53"/>
        <end position="74"/>
    </location>
</feature>
<organism evidence="2 3">
    <name type="scientific">Glaciihabitans arcticus</name>
    <dbReference type="NCBI Taxonomy" id="2668039"/>
    <lineage>
        <taxon>Bacteria</taxon>
        <taxon>Bacillati</taxon>
        <taxon>Actinomycetota</taxon>
        <taxon>Actinomycetes</taxon>
        <taxon>Micrococcales</taxon>
        <taxon>Microbacteriaceae</taxon>
        <taxon>Glaciihabitans</taxon>
    </lineage>
</organism>
<dbReference type="RefSeq" id="WP_130980185.1">
    <property type="nucleotide sequence ID" value="NZ_SISG01000001.1"/>
</dbReference>
<dbReference type="EMBL" id="SISG01000001">
    <property type="protein sequence ID" value="TBN56074.1"/>
    <property type="molecule type" value="Genomic_DNA"/>
</dbReference>
<dbReference type="AlphaFoldDB" id="A0A4Q9GQ36"/>
<accession>A0A4Q9GQ36</accession>
<comment type="caution">
    <text evidence="2">The sequence shown here is derived from an EMBL/GenBank/DDBJ whole genome shotgun (WGS) entry which is preliminary data.</text>
</comment>
<keyword evidence="1" id="KW-1133">Transmembrane helix</keyword>
<keyword evidence="1" id="KW-0812">Transmembrane</keyword>
<evidence type="ECO:0000313" key="2">
    <source>
        <dbReference type="EMBL" id="TBN56074.1"/>
    </source>
</evidence>